<keyword evidence="5 8" id="KW-0238">DNA-binding</keyword>
<keyword evidence="1 9" id="KW-0479">Metal-binding</keyword>
<dbReference type="PROSITE" id="PS51257">
    <property type="entry name" value="PROKAR_LIPOPROTEIN"/>
    <property type="match status" value="1"/>
</dbReference>
<dbReference type="PANTHER" id="PTHR31992:SF203">
    <property type="entry name" value="DOF ZINC FINGER PROTEIN"/>
    <property type="match status" value="1"/>
</dbReference>
<sequence length="323" mass="34065">MRRSPYLKRIRLGYELCLDMEKPFIYLLFLILLSCLSLSLTIPTLTKSSDIVSFSTSKTSPSSLLSLSLPSPLPHPFNPQNMPADSGDRRSLRLPGTLGPHPPLKLSDPLPCPRCDSTSTKFCYYNNYNLSQPRYFCKSCRRYWTQGGTLRNVPVGGGTRKASKRSRSSSGLSPSVATSSSSSSVIHEAESVHMAANNPVSEAMPGTGAKPEVGLADVNLNETLDLTVNGGFTSFLNSQGEGYLTLGGYGLGAGSGFDGVWGYPGNGYLGDYSGGDGDEPSDGTAGGNAWEAAINVEGGGSLVDGDCFAWPGLAISAPGKGLK</sequence>
<evidence type="ECO:0000256" key="5">
    <source>
        <dbReference type="ARBA" id="ARBA00023125"/>
    </source>
</evidence>
<keyword evidence="4 9" id="KW-0805">Transcription regulation</keyword>
<keyword evidence="2 8" id="KW-0863">Zinc-finger</keyword>
<comment type="function">
    <text evidence="9">Transcription factor that binds specifically to a 5'-AA[AG]G-3' consensus core sequence.</text>
</comment>
<dbReference type="PROSITE" id="PS01361">
    <property type="entry name" value="ZF_DOF_1"/>
    <property type="match status" value="1"/>
</dbReference>
<comment type="caution">
    <text evidence="12">The sequence shown here is derived from an EMBL/GenBank/DDBJ whole genome shotgun (WGS) entry which is preliminary data.</text>
</comment>
<organism evidence="12 13">
    <name type="scientific">Hibiscus sabdariffa</name>
    <name type="common">roselle</name>
    <dbReference type="NCBI Taxonomy" id="183260"/>
    <lineage>
        <taxon>Eukaryota</taxon>
        <taxon>Viridiplantae</taxon>
        <taxon>Streptophyta</taxon>
        <taxon>Embryophyta</taxon>
        <taxon>Tracheophyta</taxon>
        <taxon>Spermatophyta</taxon>
        <taxon>Magnoliopsida</taxon>
        <taxon>eudicotyledons</taxon>
        <taxon>Gunneridae</taxon>
        <taxon>Pentapetalae</taxon>
        <taxon>rosids</taxon>
        <taxon>malvids</taxon>
        <taxon>Malvales</taxon>
        <taxon>Malvaceae</taxon>
        <taxon>Malvoideae</taxon>
        <taxon>Hibiscus</taxon>
    </lineage>
</organism>
<dbReference type="PROSITE" id="PS50884">
    <property type="entry name" value="ZF_DOF_2"/>
    <property type="match status" value="1"/>
</dbReference>
<evidence type="ECO:0000256" key="7">
    <source>
        <dbReference type="ARBA" id="ARBA00023242"/>
    </source>
</evidence>
<name>A0ABR2BHY5_9ROSI</name>
<evidence type="ECO:0000259" key="11">
    <source>
        <dbReference type="PROSITE" id="PS50884"/>
    </source>
</evidence>
<dbReference type="Pfam" id="PF02701">
    <property type="entry name" value="Zn_ribbon_Dof"/>
    <property type="match status" value="1"/>
</dbReference>
<evidence type="ECO:0000256" key="9">
    <source>
        <dbReference type="RuleBase" id="RU369094"/>
    </source>
</evidence>
<feature type="compositionally biased region" description="Low complexity" evidence="10">
    <location>
        <begin position="168"/>
        <end position="184"/>
    </location>
</feature>
<feature type="domain" description="Dof-type" evidence="11">
    <location>
        <begin position="110"/>
        <end position="164"/>
    </location>
</feature>
<protein>
    <recommendedName>
        <fullName evidence="9">Dof zinc finger protein</fullName>
    </recommendedName>
</protein>
<feature type="region of interest" description="Disordered" evidence="10">
    <location>
        <begin position="76"/>
        <end position="100"/>
    </location>
</feature>
<evidence type="ECO:0000256" key="1">
    <source>
        <dbReference type="ARBA" id="ARBA00022723"/>
    </source>
</evidence>
<keyword evidence="6 9" id="KW-0804">Transcription</keyword>
<evidence type="ECO:0000256" key="6">
    <source>
        <dbReference type="ARBA" id="ARBA00023163"/>
    </source>
</evidence>
<dbReference type="InterPro" id="IPR003851">
    <property type="entry name" value="Znf_Dof"/>
</dbReference>
<gene>
    <name evidence="12" type="ORF">V6N12_073517</name>
</gene>
<evidence type="ECO:0000256" key="3">
    <source>
        <dbReference type="ARBA" id="ARBA00022833"/>
    </source>
</evidence>
<dbReference type="InterPro" id="IPR045174">
    <property type="entry name" value="Dof"/>
</dbReference>
<feature type="region of interest" description="Disordered" evidence="10">
    <location>
        <begin position="151"/>
        <end position="188"/>
    </location>
</feature>
<comment type="subcellular location">
    <subcellularLocation>
        <location evidence="8 9">Nucleus</location>
    </subcellularLocation>
</comment>
<accession>A0ABR2BHY5</accession>
<keyword evidence="13" id="KW-1185">Reference proteome</keyword>
<dbReference type="Proteomes" id="UP001472677">
    <property type="component" value="Unassembled WGS sequence"/>
</dbReference>
<dbReference type="EMBL" id="JBBPBM010000117">
    <property type="protein sequence ID" value="KAK8506562.1"/>
    <property type="molecule type" value="Genomic_DNA"/>
</dbReference>
<evidence type="ECO:0000313" key="13">
    <source>
        <dbReference type="Proteomes" id="UP001472677"/>
    </source>
</evidence>
<evidence type="ECO:0000256" key="2">
    <source>
        <dbReference type="ARBA" id="ARBA00022771"/>
    </source>
</evidence>
<proteinExistence type="predicted"/>
<evidence type="ECO:0000256" key="10">
    <source>
        <dbReference type="SAM" id="MobiDB-lite"/>
    </source>
</evidence>
<evidence type="ECO:0000256" key="8">
    <source>
        <dbReference type="PROSITE-ProRule" id="PRU00071"/>
    </source>
</evidence>
<evidence type="ECO:0000256" key="4">
    <source>
        <dbReference type="ARBA" id="ARBA00023015"/>
    </source>
</evidence>
<evidence type="ECO:0000313" key="12">
    <source>
        <dbReference type="EMBL" id="KAK8506562.1"/>
    </source>
</evidence>
<reference evidence="12 13" key="1">
    <citation type="journal article" date="2024" name="G3 (Bethesda)">
        <title>Genome assembly of Hibiscus sabdariffa L. provides insights into metabolisms of medicinal natural products.</title>
        <authorList>
            <person name="Kim T."/>
        </authorList>
    </citation>
    <scope>NUCLEOTIDE SEQUENCE [LARGE SCALE GENOMIC DNA]</scope>
    <source>
        <strain evidence="12">TK-2024</strain>
        <tissue evidence="12">Old leaves</tissue>
    </source>
</reference>
<keyword evidence="3 9" id="KW-0862">Zinc</keyword>
<keyword evidence="7 8" id="KW-0539">Nucleus</keyword>
<dbReference type="PANTHER" id="PTHR31992">
    <property type="entry name" value="DOF ZINC FINGER PROTEIN DOF1.4-RELATED"/>
    <property type="match status" value="1"/>
</dbReference>